<dbReference type="EMBL" id="LLZZ01000144">
    <property type="protein sequence ID" value="KTA99497.1"/>
    <property type="molecule type" value="Genomic_DNA"/>
</dbReference>
<reference evidence="1 2" key="1">
    <citation type="submission" date="2015-10" db="EMBL/GenBank/DDBJ databases">
        <title>Draft genomes sequences of Candida glabrata isolates 1A, 1B, 2A, 2B, 3A and 3B.</title>
        <authorList>
            <person name="Haavelsrud O.E."/>
            <person name="Gaustad P."/>
        </authorList>
    </citation>
    <scope>NUCLEOTIDE SEQUENCE [LARGE SCALE GENOMIC DNA]</scope>
    <source>
        <strain evidence="1">910700640</strain>
    </source>
</reference>
<dbReference type="AlphaFoldDB" id="A0A0W0CMH0"/>
<dbReference type="InterPro" id="IPR007849">
    <property type="entry name" value="ATP10"/>
</dbReference>
<protein>
    <submittedName>
        <fullName evidence="1">Mitochondrial ATPase complex subunit ATP10</fullName>
    </submittedName>
</protein>
<dbReference type="GO" id="GO:0005743">
    <property type="term" value="C:mitochondrial inner membrane"/>
    <property type="evidence" value="ECO:0007669"/>
    <property type="project" value="EnsemblFungi"/>
</dbReference>
<proteinExistence type="predicted"/>
<dbReference type="PANTHER" id="PTHR28106">
    <property type="entry name" value="MITOCHONDRIAL ATPASE COMPLEX SUBUNIT ATP10"/>
    <property type="match status" value="1"/>
</dbReference>
<dbReference type="Proteomes" id="UP000054886">
    <property type="component" value="Unassembled WGS sequence"/>
</dbReference>
<dbReference type="Pfam" id="PF05176">
    <property type="entry name" value="ATP-synt_10"/>
    <property type="match status" value="1"/>
</dbReference>
<evidence type="ECO:0000313" key="2">
    <source>
        <dbReference type="Proteomes" id="UP000054886"/>
    </source>
</evidence>
<dbReference type="VEuPathDB" id="FungiDB:GVI51_C02453"/>
<gene>
    <name evidence="1" type="ORF">AO440_000507</name>
</gene>
<accession>A0A0W0CMH0</accession>
<dbReference type="PANTHER" id="PTHR28106:SF1">
    <property type="entry name" value="MITOCHONDRIAL ATPASE COMPLEX SUBUNIT ATP10"/>
    <property type="match status" value="1"/>
</dbReference>
<sequence>MNASPKEHVVKQLLKPVGLNVPPRPNIKYSEGNSWLDLFDGAKTEERIKELEIEFAKSGMYEMATFRKTNGKLFLSPESYWKADKALYFPHLSGRTLSSEDHGNVEDVLRGKTSVIRVFSTQVGDKISREYIKNTELGIDNYENQSCQVIDINFLENKLKSWLFKLSLNNLKSTVPVQRHDNYWLCHREQIPFLMRERLLINNVYSGYIFVVDPNLKIRFMACGPALADEFNKLWKVVGQLSKEKK</sequence>
<organism evidence="1 2">
    <name type="scientific">Candida glabrata</name>
    <name type="common">Yeast</name>
    <name type="synonym">Torulopsis glabrata</name>
    <dbReference type="NCBI Taxonomy" id="5478"/>
    <lineage>
        <taxon>Eukaryota</taxon>
        <taxon>Fungi</taxon>
        <taxon>Dikarya</taxon>
        <taxon>Ascomycota</taxon>
        <taxon>Saccharomycotina</taxon>
        <taxon>Saccharomycetes</taxon>
        <taxon>Saccharomycetales</taxon>
        <taxon>Saccharomycetaceae</taxon>
        <taxon>Nakaseomyces</taxon>
    </lineage>
</organism>
<dbReference type="GO" id="GO:0033615">
    <property type="term" value="P:mitochondrial proton-transporting ATP synthase complex assembly"/>
    <property type="evidence" value="ECO:0007669"/>
    <property type="project" value="EnsemblFungi"/>
</dbReference>
<name>A0A0W0CMH0_CANGB</name>
<dbReference type="VEuPathDB" id="FungiDB:B1J91_C02651g"/>
<comment type="caution">
    <text evidence="1">The sequence shown here is derived from an EMBL/GenBank/DDBJ whole genome shotgun (WGS) entry which is preliminary data.</text>
</comment>
<dbReference type="VEuPathDB" id="FungiDB:GWK60_C02277"/>
<evidence type="ECO:0000313" key="1">
    <source>
        <dbReference type="EMBL" id="KTA99497.1"/>
    </source>
</evidence>
<dbReference type="VEuPathDB" id="FungiDB:CAGL0C02651g"/>
<dbReference type="GO" id="GO:0051082">
    <property type="term" value="F:unfolded protein binding"/>
    <property type="evidence" value="ECO:0007669"/>
    <property type="project" value="EnsemblFungi"/>
</dbReference>